<protein>
    <submittedName>
        <fullName evidence="2">Uncharacterized protein</fullName>
    </submittedName>
</protein>
<name>A0A3M6TYD9_POCDA</name>
<evidence type="ECO:0000313" key="3">
    <source>
        <dbReference type="Proteomes" id="UP000275408"/>
    </source>
</evidence>
<comment type="caution">
    <text evidence="2">The sequence shown here is derived from an EMBL/GenBank/DDBJ whole genome shotgun (WGS) entry which is preliminary data.</text>
</comment>
<sequence>MQTLRQMVQSSTIFGQLRTIQAPASIKTLTIFVDINNHSGETNMHRMAESQQQLRMCHVNWPVLRKVKLKGEATLEGEYNTVVKQQGVTRSLEIKWEENRGKILAELTMNRTKKNTDDTKPMKQRSSCTDKYPLASNLLLAKFKLRRAAGSKVSKLWLKRKQQLVPEIQRKTQHITEEKDQLVKKKDWAEDGRDTIQKFHRDLRKASKTQRRRNKSHTVDPKNAKLIP</sequence>
<evidence type="ECO:0000256" key="1">
    <source>
        <dbReference type="SAM" id="MobiDB-lite"/>
    </source>
</evidence>
<dbReference type="EMBL" id="RCHS01002704">
    <property type="protein sequence ID" value="RMX46298.1"/>
    <property type="molecule type" value="Genomic_DNA"/>
</dbReference>
<feature type="region of interest" description="Disordered" evidence="1">
    <location>
        <begin position="202"/>
        <end position="228"/>
    </location>
</feature>
<dbReference type="Proteomes" id="UP000275408">
    <property type="component" value="Unassembled WGS sequence"/>
</dbReference>
<evidence type="ECO:0000313" key="2">
    <source>
        <dbReference type="EMBL" id="RMX46298.1"/>
    </source>
</evidence>
<organism evidence="2 3">
    <name type="scientific">Pocillopora damicornis</name>
    <name type="common">Cauliflower coral</name>
    <name type="synonym">Millepora damicornis</name>
    <dbReference type="NCBI Taxonomy" id="46731"/>
    <lineage>
        <taxon>Eukaryota</taxon>
        <taxon>Metazoa</taxon>
        <taxon>Cnidaria</taxon>
        <taxon>Anthozoa</taxon>
        <taxon>Hexacorallia</taxon>
        <taxon>Scleractinia</taxon>
        <taxon>Astrocoeniina</taxon>
        <taxon>Pocilloporidae</taxon>
        <taxon>Pocillopora</taxon>
    </lineage>
</organism>
<feature type="compositionally biased region" description="Basic residues" evidence="1">
    <location>
        <begin position="202"/>
        <end position="216"/>
    </location>
</feature>
<gene>
    <name evidence="2" type="ORF">pdam_00000492</name>
</gene>
<proteinExistence type="predicted"/>
<feature type="compositionally biased region" description="Basic and acidic residues" evidence="1">
    <location>
        <begin position="217"/>
        <end position="228"/>
    </location>
</feature>
<accession>A0A3M6TYD9</accession>
<keyword evidence="3" id="KW-1185">Reference proteome</keyword>
<dbReference type="AlphaFoldDB" id="A0A3M6TYD9"/>
<reference evidence="2 3" key="1">
    <citation type="journal article" date="2018" name="Sci. Rep.">
        <title>Comparative analysis of the Pocillopora damicornis genome highlights role of immune system in coral evolution.</title>
        <authorList>
            <person name="Cunning R."/>
            <person name="Bay R.A."/>
            <person name="Gillette P."/>
            <person name="Baker A.C."/>
            <person name="Traylor-Knowles N."/>
        </authorList>
    </citation>
    <scope>NUCLEOTIDE SEQUENCE [LARGE SCALE GENOMIC DNA]</scope>
    <source>
        <strain evidence="2">RSMAS</strain>
        <tissue evidence="2">Whole animal</tissue>
    </source>
</reference>